<accession>A0A420YPA1</accession>
<sequence>MSYRRWPGLREGSGTDEESYIEGYDCSVRRHDVVVPVFIHPCPRHPGSPSKDERELSSDEGERIKIAVGSGPSKRTFFVHKRLACRHSSYFEVALKEGNETAFVEAATGEFEWREDDAENVHRWIRWLYSCESCKLYDIYDPEHMCPEGNDDPMSWCNVDTHAEEAFILGDRIGCASYCTFALSSFIQHVHLLHPTTVLWAHENTLEHSSLHRFTAHWIAWIKFKVYQKEPPPPPLGHGIKPPGNEVPKNLEREDCSVYAEVFAHCEGWSSIDPRGYFMAHWSEPCSNVADARCCHKRICHYFASYATKFSIIEEPDAVFRLGFQLERGRLQRVREGPRPRSRWAYFDQFLVLLWWAAMTIVLILGPAIYIKADSSLLNQHVQINGIIVAILGLLGCYLCRGRPYLDIRSWDPTTWKKFAFSVLLVCDMIYSAGSAGSATTGCFKIATEDDDLTICKLEGITAAMEVLYAVILAGFMVAYWKQWMPIIRYPSNYSMDLVYY</sequence>
<reference evidence="2 3" key="1">
    <citation type="submission" date="2018-08" db="EMBL/GenBank/DDBJ databases">
        <title>Draft genome of the lignicolous fungus Coniochaeta pulveracea.</title>
        <authorList>
            <person name="Borstlap C.J."/>
            <person name="De Witt R.N."/>
            <person name="Botha A."/>
            <person name="Volschenk H."/>
        </authorList>
    </citation>
    <scope>NUCLEOTIDE SEQUENCE [LARGE SCALE GENOMIC DNA]</scope>
    <source>
        <strain evidence="2 3">CAB683</strain>
    </source>
</reference>
<dbReference type="OrthoDB" id="5222629at2759"/>
<evidence type="ECO:0000313" key="3">
    <source>
        <dbReference type="Proteomes" id="UP000275385"/>
    </source>
</evidence>
<evidence type="ECO:0000256" key="1">
    <source>
        <dbReference type="SAM" id="Phobius"/>
    </source>
</evidence>
<dbReference type="AlphaFoldDB" id="A0A420YPA1"/>
<dbReference type="Gene3D" id="3.30.710.10">
    <property type="entry name" value="Potassium Channel Kv1.1, Chain A"/>
    <property type="match status" value="1"/>
</dbReference>
<feature type="transmembrane region" description="Helical" evidence="1">
    <location>
        <begin position="460"/>
        <end position="481"/>
    </location>
</feature>
<feature type="transmembrane region" description="Helical" evidence="1">
    <location>
        <begin position="350"/>
        <end position="370"/>
    </location>
</feature>
<dbReference type="EMBL" id="QVQW01000001">
    <property type="protein sequence ID" value="RKU49713.1"/>
    <property type="molecule type" value="Genomic_DNA"/>
</dbReference>
<name>A0A420YPA1_9PEZI</name>
<keyword evidence="1" id="KW-1133">Transmembrane helix</keyword>
<evidence type="ECO:0000313" key="2">
    <source>
        <dbReference type="EMBL" id="RKU49713.1"/>
    </source>
</evidence>
<feature type="transmembrane region" description="Helical" evidence="1">
    <location>
        <begin position="382"/>
        <end position="399"/>
    </location>
</feature>
<evidence type="ECO:0008006" key="4">
    <source>
        <dbReference type="Google" id="ProtNLM"/>
    </source>
</evidence>
<dbReference type="InterPro" id="IPR011333">
    <property type="entry name" value="SKP1/BTB/POZ_sf"/>
</dbReference>
<feature type="transmembrane region" description="Helical" evidence="1">
    <location>
        <begin position="419"/>
        <end position="440"/>
    </location>
</feature>
<dbReference type="Proteomes" id="UP000275385">
    <property type="component" value="Unassembled WGS sequence"/>
</dbReference>
<protein>
    <recommendedName>
        <fullName evidence="4">BTB domain-containing protein</fullName>
    </recommendedName>
</protein>
<organism evidence="2 3">
    <name type="scientific">Coniochaeta pulveracea</name>
    <dbReference type="NCBI Taxonomy" id="177199"/>
    <lineage>
        <taxon>Eukaryota</taxon>
        <taxon>Fungi</taxon>
        <taxon>Dikarya</taxon>
        <taxon>Ascomycota</taxon>
        <taxon>Pezizomycotina</taxon>
        <taxon>Sordariomycetes</taxon>
        <taxon>Sordariomycetidae</taxon>
        <taxon>Coniochaetales</taxon>
        <taxon>Coniochaetaceae</taxon>
        <taxon>Coniochaeta</taxon>
    </lineage>
</organism>
<keyword evidence="3" id="KW-1185">Reference proteome</keyword>
<proteinExistence type="predicted"/>
<dbReference type="PANTHER" id="PTHR47843:SF2">
    <property type="entry name" value="BTB DOMAIN-CONTAINING PROTEIN"/>
    <property type="match status" value="1"/>
</dbReference>
<gene>
    <name evidence="2" type="ORF">DL546_009874</name>
</gene>
<comment type="caution">
    <text evidence="2">The sequence shown here is derived from an EMBL/GenBank/DDBJ whole genome shotgun (WGS) entry which is preliminary data.</text>
</comment>
<dbReference type="PANTHER" id="PTHR47843">
    <property type="entry name" value="BTB DOMAIN-CONTAINING PROTEIN-RELATED"/>
    <property type="match status" value="1"/>
</dbReference>
<keyword evidence="1" id="KW-0812">Transmembrane</keyword>
<keyword evidence="1" id="KW-0472">Membrane</keyword>